<dbReference type="Pfam" id="PF00702">
    <property type="entry name" value="Hydrolase"/>
    <property type="match status" value="1"/>
</dbReference>
<keyword evidence="3" id="KW-1185">Reference proteome</keyword>
<organism evidence="2 3">
    <name type="scientific">Actinophytocola algeriensis</name>
    <dbReference type="NCBI Taxonomy" id="1768010"/>
    <lineage>
        <taxon>Bacteria</taxon>
        <taxon>Bacillati</taxon>
        <taxon>Actinomycetota</taxon>
        <taxon>Actinomycetes</taxon>
        <taxon>Pseudonocardiales</taxon>
        <taxon>Pseudonocardiaceae</taxon>
    </lineage>
</organism>
<accession>A0A7W7QEL8</accession>
<dbReference type="AlphaFoldDB" id="A0A7W7QEL8"/>
<reference evidence="2 3" key="1">
    <citation type="submission" date="2020-08" db="EMBL/GenBank/DDBJ databases">
        <title>Genomic Encyclopedia of Type Strains, Phase III (KMG-III): the genomes of soil and plant-associated and newly described type strains.</title>
        <authorList>
            <person name="Whitman W."/>
        </authorList>
    </citation>
    <scope>NUCLEOTIDE SEQUENCE [LARGE SCALE GENOMIC DNA]</scope>
    <source>
        <strain evidence="2 3">CECT 8960</strain>
    </source>
</reference>
<dbReference type="SFLD" id="SFLDG01129">
    <property type="entry name" value="C1.5:_HAD__Beta-PGM__Phosphata"/>
    <property type="match status" value="1"/>
</dbReference>
<name>A0A7W7QEL8_9PSEU</name>
<dbReference type="GO" id="GO:0016787">
    <property type="term" value="F:hydrolase activity"/>
    <property type="evidence" value="ECO:0007669"/>
    <property type="project" value="UniProtKB-KW"/>
</dbReference>
<gene>
    <name evidence="2" type="ORF">FHR82_008324</name>
</gene>
<proteinExistence type="predicted"/>
<dbReference type="InterPro" id="IPR036412">
    <property type="entry name" value="HAD-like_sf"/>
</dbReference>
<dbReference type="Proteomes" id="UP000520767">
    <property type="component" value="Unassembled WGS sequence"/>
</dbReference>
<evidence type="ECO:0000313" key="2">
    <source>
        <dbReference type="EMBL" id="MBB4912053.1"/>
    </source>
</evidence>
<evidence type="ECO:0000313" key="3">
    <source>
        <dbReference type="Proteomes" id="UP000520767"/>
    </source>
</evidence>
<dbReference type="Gene3D" id="3.40.50.1000">
    <property type="entry name" value="HAD superfamily/HAD-like"/>
    <property type="match status" value="1"/>
</dbReference>
<dbReference type="SUPFAM" id="SSF56784">
    <property type="entry name" value="HAD-like"/>
    <property type="match status" value="1"/>
</dbReference>
<keyword evidence="1 2" id="KW-0378">Hydrolase</keyword>
<dbReference type="InterPro" id="IPR051540">
    <property type="entry name" value="S-2-haloacid_dehalogenase"/>
</dbReference>
<dbReference type="PANTHER" id="PTHR43316">
    <property type="entry name" value="HYDROLASE, HALOACID DELAHOGENASE-RELATED"/>
    <property type="match status" value="1"/>
</dbReference>
<evidence type="ECO:0000256" key="1">
    <source>
        <dbReference type="ARBA" id="ARBA00022801"/>
    </source>
</evidence>
<dbReference type="NCBIfam" id="TIGR01549">
    <property type="entry name" value="HAD-SF-IA-v1"/>
    <property type="match status" value="1"/>
</dbReference>
<comment type="caution">
    <text evidence="2">The sequence shown here is derived from an EMBL/GenBank/DDBJ whole genome shotgun (WGS) entry which is preliminary data.</text>
</comment>
<dbReference type="InterPro" id="IPR023214">
    <property type="entry name" value="HAD_sf"/>
</dbReference>
<dbReference type="InterPro" id="IPR006439">
    <property type="entry name" value="HAD-SF_hydro_IA"/>
</dbReference>
<dbReference type="RefSeq" id="WP_184816025.1">
    <property type="nucleotide sequence ID" value="NZ_JACHJQ010000011.1"/>
</dbReference>
<dbReference type="EMBL" id="JACHJQ010000011">
    <property type="protein sequence ID" value="MBB4912053.1"/>
    <property type="molecule type" value="Genomic_DNA"/>
</dbReference>
<dbReference type="SFLD" id="SFLDS00003">
    <property type="entry name" value="Haloacid_Dehalogenase"/>
    <property type="match status" value="1"/>
</dbReference>
<sequence>MRAVIFDWGGTLTPWYPVDYVAAWRSYADHLHPEDAAQAARVAQAIVAAEERHWTVARDHHKAFTLAQVLDAAGAPHHDDGMAAYRTFWDPSTYTDPDVAPTVSALREKGLRLGVLSSTPWPREWHEEVLRRDGVLHMFDALVWSSDLMYTKPHAEAFLAAMRAVGVDDPADCVYVGDRLYDDISGAKSVGMRAVLVPHSDIPEYQRVPVDVEPDAVIQRLTDLPDVVERWRN</sequence>
<protein>
    <submittedName>
        <fullName evidence="2">Putative hydrolase of the HAD superfamily</fullName>
    </submittedName>
</protein>